<gene>
    <name evidence="7" type="ORF">EI291_22330</name>
</gene>
<comment type="subcellular location">
    <subcellularLocation>
        <location evidence="1">Cell membrane</location>
        <topology evidence="1">Multi-pass membrane protein</topology>
    </subcellularLocation>
</comment>
<feature type="transmembrane region" description="Helical" evidence="6">
    <location>
        <begin position="374"/>
        <end position="395"/>
    </location>
</feature>
<keyword evidence="8" id="KW-1185">Reference proteome</keyword>
<feature type="transmembrane region" description="Helical" evidence="6">
    <location>
        <begin position="283"/>
        <end position="302"/>
    </location>
</feature>
<keyword evidence="4 6" id="KW-1133">Transmembrane helix</keyword>
<dbReference type="AlphaFoldDB" id="A0A3R9NB25"/>
<evidence type="ECO:0000313" key="7">
    <source>
        <dbReference type="EMBL" id="RSK43098.1"/>
    </source>
</evidence>
<dbReference type="PANTHER" id="PTHR30250">
    <property type="entry name" value="PST FAMILY PREDICTED COLANIC ACID TRANSPORTER"/>
    <property type="match status" value="1"/>
</dbReference>
<proteinExistence type="predicted"/>
<name>A0A3R9NB25_9BACT</name>
<evidence type="ECO:0000256" key="1">
    <source>
        <dbReference type="ARBA" id="ARBA00004651"/>
    </source>
</evidence>
<comment type="caution">
    <text evidence="7">The sequence shown here is derived from an EMBL/GenBank/DDBJ whole genome shotgun (WGS) entry which is preliminary data.</text>
</comment>
<accession>A0A3R9NB25</accession>
<dbReference type="GO" id="GO:0005886">
    <property type="term" value="C:plasma membrane"/>
    <property type="evidence" value="ECO:0007669"/>
    <property type="project" value="UniProtKB-SubCell"/>
</dbReference>
<evidence type="ECO:0000313" key="8">
    <source>
        <dbReference type="Proteomes" id="UP000273500"/>
    </source>
</evidence>
<evidence type="ECO:0008006" key="9">
    <source>
        <dbReference type="Google" id="ProtNLM"/>
    </source>
</evidence>
<protein>
    <recommendedName>
        <fullName evidence="9">Lipopolysaccharide biosynthesis protein</fullName>
    </recommendedName>
</protein>
<evidence type="ECO:0000256" key="4">
    <source>
        <dbReference type="ARBA" id="ARBA00022989"/>
    </source>
</evidence>
<feature type="transmembrane region" description="Helical" evidence="6">
    <location>
        <begin position="136"/>
        <end position="156"/>
    </location>
</feature>
<feature type="transmembrane region" description="Helical" evidence="6">
    <location>
        <begin position="168"/>
        <end position="188"/>
    </location>
</feature>
<reference evidence="7 8" key="1">
    <citation type="submission" date="2018-12" db="EMBL/GenBank/DDBJ databases">
        <authorList>
            <person name="Feng G."/>
            <person name="Zhu H."/>
        </authorList>
    </citation>
    <scope>NUCLEOTIDE SEQUENCE [LARGE SCALE GENOMIC DNA]</scope>
    <source>
        <strain evidence="7 8">KCTC 12533</strain>
    </source>
</reference>
<dbReference type="EMBL" id="RWIT01000027">
    <property type="protein sequence ID" value="RSK43098.1"/>
    <property type="molecule type" value="Genomic_DNA"/>
</dbReference>
<keyword evidence="5 6" id="KW-0472">Membrane</keyword>
<feature type="transmembrane region" description="Helical" evidence="6">
    <location>
        <begin position="78"/>
        <end position="100"/>
    </location>
</feature>
<dbReference type="Proteomes" id="UP000273500">
    <property type="component" value="Unassembled WGS sequence"/>
</dbReference>
<evidence type="ECO:0000256" key="6">
    <source>
        <dbReference type="SAM" id="Phobius"/>
    </source>
</evidence>
<keyword evidence="3 6" id="KW-0812">Transmembrane</keyword>
<feature type="transmembrane region" description="Helical" evidence="6">
    <location>
        <begin position="209"/>
        <end position="230"/>
    </location>
</feature>
<feature type="transmembrane region" description="Helical" evidence="6">
    <location>
        <begin position="314"/>
        <end position="336"/>
    </location>
</feature>
<keyword evidence="2" id="KW-1003">Cell membrane</keyword>
<feature type="transmembrane region" description="Helical" evidence="6">
    <location>
        <begin position="348"/>
        <end position="368"/>
    </location>
</feature>
<evidence type="ECO:0000256" key="2">
    <source>
        <dbReference type="ARBA" id="ARBA00022475"/>
    </source>
</evidence>
<organism evidence="7 8">
    <name type="scientific">Hymenobacter rigui</name>
    <dbReference type="NCBI Taxonomy" id="334424"/>
    <lineage>
        <taxon>Bacteria</taxon>
        <taxon>Pseudomonadati</taxon>
        <taxon>Bacteroidota</taxon>
        <taxon>Cytophagia</taxon>
        <taxon>Cytophagales</taxon>
        <taxon>Hymenobacteraceae</taxon>
        <taxon>Hymenobacter</taxon>
    </lineage>
</organism>
<feature type="transmembrane region" description="Helical" evidence="6">
    <location>
        <begin position="40"/>
        <end position="66"/>
    </location>
</feature>
<dbReference type="InterPro" id="IPR050833">
    <property type="entry name" value="Poly_Biosynth_Transport"/>
</dbReference>
<evidence type="ECO:0000256" key="5">
    <source>
        <dbReference type="ARBA" id="ARBA00023136"/>
    </source>
</evidence>
<dbReference type="PANTHER" id="PTHR30250:SF26">
    <property type="entry name" value="PSMA PROTEIN"/>
    <property type="match status" value="1"/>
</dbReference>
<sequence>MPARYWALADQALVSGTTFLTNLFVARGLGLSIFGEFSAWQMGLLLLLAVQGALITQPMQVVLATVPAAHRPAYRRTLLGLQAAFGVGAAGLTVGAGLLLRPQAGAVLVAFLVYLGAATLQDTVRKLLLAEDRVPLALLTDAVSCGGQLVVLLGWAATGRAATLPAVFWVMGLTTLPALALGLPALLRGPAAGPGWRAVVRQHWPQARWLLPTALLQWSSGNVLLVLAGLSTPLATLGILRLAQTIMGLFNVGLQAAENYVLPRLSQSRQRSEAEFRRQRARLTRLMLGLAAGPLLALALLAEPLVRWVQSQEAAHSSVLRWCCLLYVVILLVYPLRLTVRLLPSARPYFVGYALSIGFSVLSARWLLTHYQATGVVLGWIGAQLVLGLYWSLILSRRPSFQHPHG</sequence>
<feature type="transmembrane region" description="Helical" evidence="6">
    <location>
        <begin position="12"/>
        <end position="34"/>
    </location>
</feature>
<evidence type="ECO:0000256" key="3">
    <source>
        <dbReference type="ARBA" id="ARBA00022692"/>
    </source>
</evidence>